<organism evidence="4 5">
    <name type="scientific">Paenibacillus apiarius</name>
    <dbReference type="NCBI Taxonomy" id="46240"/>
    <lineage>
        <taxon>Bacteria</taxon>
        <taxon>Bacillati</taxon>
        <taxon>Bacillota</taxon>
        <taxon>Bacilli</taxon>
        <taxon>Bacillales</taxon>
        <taxon>Paenibacillaceae</taxon>
        <taxon>Paenibacillus</taxon>
    </lineage>
</organism>
<dbReference type="PROSITE" id="PS51272">
    <property type="entry name" value="SLH"/>
    <property type="match status" value="3"/>
</dbReference>
<keyword evidence="5" id="KW-1185">Reference proteome</keyword>
<accession>A0ABT4E192</accession>
<keyword evidence="2" id="KW-0732">Signal</keyword>
<feature type="compositionally biased region" description="Low complexity" evidence="1">
    <location>
        <begin position="457"/>
        <end position="481"/>
    </location>
</feature>
<reference evidence="4 5" key="1">
    <citation type="submission" date="2022-05" db="EMBL/GenBank/DDBJ databases">
        <title>Genome Sequencing of Bee-Associated Microbes.</title>
        <authorList>
            <person name="Dunlap C."/>
        </authorList>
    </citation>
    <scope>NUCLEOTIDE SEQUENCE [LARGE SCALE GENOMIC DNA]</scope>
    <source>
        <strain evidence="4 5">NRRL NRS-1438</strain>
    </source>
</reference>
<feature type="domain" description="SLH" evidence="3">
    <location>
        <begin position="93"/>
        <end position="156"/>
    </location>
</feature>
<name>A0ABT4E192_9BACL</name>
<feature type="domain" description="SLH" evidence="3">
    <location>
        <begin position="34"/>
        <end position="92"/>
    </location>
</feature>
<feature type="region of interest" description="Disordered" evidence="1">
    <location>
        <begin position="446"/>
        <end position="502"/>
    </location>
</feature>
<protein>
    <submittedName>
        <fullName evidence="4">S-layer homology domain-containing protein</fullName>
    </submittedName>
</protein>
<dbReference type="InterPro" id="IPR051465">
    <property type="entry name" value="Cell_Envelope_Struct_Comp"/>
</dbReference>
<dbReference type="InterPro" id="IPR001119">
    <property type="entry name" value="SLH_dom"/>
</dbReference>
<dbReference type="PANTHER" id="PTHR43308:SF5">
    <property type="entry name" value="S-LAYER PROTEIN _ PEPTIDOGLYCAN ENDO-BETA-N-ACETYLGLUCOSAMINIDASE"/>
    <property type="match status" value="1"/>
</dbReference>
<feature type="chain" id="PRO_5047530436" evidence="2">
    <location>
        <begin position="25"/>
        <end position="804"/>
    </location>
</feature>
<gene>
    <name evidence="4" type="ORF">M5X09_27590</name>
</gene>
<feature type="signal peptide" evidence="2">
    <location>
        <begin position="1"/>
        <end position="24"/>
    </location>
</feature>
<proteinExistence type="predicted"/>
<evidence type="ECO:0000313" key="4">
    <source>
        <dbReference type="EMBL" id="MCY9523367.1"/>
    </source>
</evidence>
<evidence type="ECO:0000256" key="2">
    <source>
        <dbReference type="SAM" id="SignalP"/>
    </source>
</evidence>
<evidence type="ECO:0000256" key="1">
    <source>
        <dbReference type="SAM" id="MobiDB-lite"/>
    </source>
</evidence>
<dbReference type="PANTHER" id="PTHR43308">
    <property type="entry name" value="OUTER MEMBRANE PROTEIN ALPHA-RELATED"/>
    <property type="match status" value="1"/>
</dbReference>
<dbReference type="Proteomes" id="UP001207626">
    <property type="component" value="Unassembled WGS sequence"/>
</dbReference>
<dbReference type="RefSeq" id="WP_176392919.1">
    <property type="nucleotide sequence ID" value="NZ_JAMDLV010000023.1"/>
</dbReference>
<feature type="compositionally biased region" description="Gly residues" evidence="1">
    <location>
        <begin position="482"/>
        <end position="496"/>
    </location>
</feature>
<feature type="domain" description="SLH" evidence="3">
    <location>
        <begin position="157"/>
        <end position="217"/>
    </location>
</feature>
<evidence type="ECO:0000259" key="3">
    <source>
        <dbReference type="PROSITE" id="PS51272"/>
    </source>
</evidence>
<dbReference type="Pfam" id="PF00395">
    <property type="entry name" value="SLH"/>
    <property type="match status" value="3"/>
</dbReference>
<dbReference type="EMBL" id="JAMDLW010000064">
    <property type="protein sequence ID" value="MCY9523367.1"/>
    <property type="molecule type" value="Genomic_DNA"/>
</dbReference>
<comment type="caution">
    <text evidence="4">The sequence shown here is derived from an EMBL/GenBank/DDBJ whole genome shotgun (WGS) entry which is preliminary data.</text>
</comment>
<evidence type="ECO:0000313" key="5">
    <source>
        <dbReference type="Proteomes" id="UP001207626"/>
    </source>
</evidence>
<sequence>MKTWVSKFLVLVMVVSASVSNANAAFGEASDPTSQKASFTDISGHWAEKTIENMAAEGMIQGFQNGAFRPNGAMKRAELVKVINQLFGFQEIGSVPAADVTPNDWFHTEVGKALGAGYITGYADGTFKPGQPITRQEAAVMISHLLKLNTADSGTAFTDTANSPEWSKGAIGAVAEAGIMTGYKGNMFKPAAPVTRAEAVTILDRAYQAANVTYDKAGVYGPETGVEKVKQNVVINVPGVTLQNMDIQGDLLIGRGVGKGDVTLKHVKVHGTAIVQGGGENSIHFEDSVMVTVVVDKADGKVRIVVNGSTHIADVSVQSNAKIEAQSGADINKVTLSEALPQHSNVQLVGSFETVNVVAQSIVVDIPKGSIKDLNIDSAAAGTKLELGREASIITLIMNAAINVAGQGSVQNATVNAEGISMEKPAGNVKVGSDVAQDVIMKVGGKDAAAKDAKQPASTTDAGGSSSNDSSSSDSSSDNGSAGSGATGGEQSGGGIAVHPLPTGDVPVLSSVTKKATVTESVYAVSNMDGWVYIVESGTTRSEIGLEEAVRGGSGKTAAVKANERVQIDTTGLSKKRVTFIVVALSAAGKASSPEFIQLYAGKEDAFEYSHTADSPQTNDNIILNFNKEIQNHLSDMEALKAAITFSANNGPFQPLRAEDEVRLYANKLEVVFAVPYTGESNKLHLNASVIQDMYGNVYDQEVATYNIKAGMNVRLASDKRTYAAGEDIAVRVNQPTTVYLASIDARFNTLFDMENEVVAKRAVKVIVDKQQANQDVIIPTAGLAPGGYTVRVWLGNSVPITLQ</sequence>